<protein>
    <submittedName>
        <fullName evidence="1">Uncharacterized protein</fullName>
    </submittedName>
</protein>
<comment type="caution">
    <text evidence="1">The sequence shown here is derived from an EMBL/GenBank/DDBJ whole genome shotgun (WGS) entry which is preliminary data.</text>
</comment>
<proteinExistence type="predicted"/>
<evidence type="ECO:0000313" key="1">
    <source>
        <dbReference type="EMBL" id="GGK00061.1"/>
    </source>
</evidence>
<dbReference type="EMBL" id="BMQB01000007">
    <property type="protein sequence ID" value="GGK00061.1"/>
    <property type="molecule type" value="Genomic_DNA"/>
</dbReference>
<name>A0A8J3FB50_9ACTN</name>
<dbReference type="Proteomes" id="UP000649739">
    <property type="component" value="Unassembled WGS sequence"/>
</dbReference>
<keyword evidence="2" id="KW-1185">Reference proteome</keyword>
<organism evidence="1 2">
    <name type="scientific">Pilimelia anulata</name>
    <dbReference type="NCBI Taxonomy" id="53371"/>
    <lineage>
        <taxon>Bacteria</taxon>
        <taxon>Bacillati</taxon>
        <taxon>Actinomycetota</taxon>
        <taxon>Actinomycetes</taxon>
        <taxon>Micromonosporales</taxon>
        <taxon>Micromonosporaceae</taxon>
        <taxon>Pilimelia</taxon>
    </lineage>
</organism>
<sequence>MDGGVGDALLPTLGKVADMFVELTHPRNKLGEFVGDSRGQVAAHGLAIEVQRLADRGGSDAFAVQGVNLSVSLPGQLGPPAAVAPLRRLGRRGGFLWGLLA</sequence>
<accession>A0A8J3FB50</accession>
<evidence type="ECO:0000313" key="2">
    <source>
        <dbReference type="Proteomes" id="UP000649739"/>
    </source>
</evidence>
<reference evidence="1" key="2">
    <citation type="submission" date="2020-09" db="EMBL/GenBank/DDBJ databases">
        <authorList>
            <person name="Sun Q."/>
            <person name="Ohkuma M."/>
        </authorList>
    </citation>
    <scope>NUCLEOTIDE SEQUENCE</scope>
    <source>
        <strain evidence="1">JCM 3090</strain>
    </source>
</reference>
<reference evidence="1" key="1">
    <citation type="journal article" date="2014" name="Int. J. Syst. Evol. Microbiol.">
        <title>Complete genome sequence of Corynebacterium casei LMG S-19264T (=DSM 44701T), isolated from a smear-ripened cheese.</title>
        <authorList>
            <consortium name="US DOE Joint Genome Institute (JGI-PGF)"/>
            <person name="Walter F."/>
            <person name="Albersmeier A."/>
            <person name="Kalinowski J."/>
            <person name="Ruckert C."/>
        </authorList>
    </citation>
    <scope>NUCLEOTIDE SEQUENCE</scope>
    <source>
        <strain evidence="1">JCM 3090</strain>
    </source>
</reference>
<gene>
    <name evidence="1" type="ORF">GCM10010123_32380</name>
</gene>
<dbReference type="AlphaFoldDB" id="A0A8J3FB50"/>